<dbReference type="RefSeq" id="WP_172244094.1">
    <property type="nucleotide sequence ID" value="NZ_BMDD01000003.1"/>
</dbReference>
<dbReference type="SUPFAM" id="SSF51182">
    <property type="entry name" value="RmlC-like cupins"/>
    <property type="match status" value="1"/>
</dbReference>
<evidence type="ECO:0000313" key="3">
    <source>
        <dbReference type="Proteomes" id="UP000605427"/>
    </source>
</evidence>
<reference evidence="3" key="1">
    <citation type="journal article" date="2019" name="Int. J. Syst. Evol. Microbiol.">
        <title>The Global Catalogue of Microorganisms (GCM) 10K type strain sequencing project: providing services to taxonomists for standard genome sequencing and annotation.</title>
        <authorList>
            <consortium name="The Broad Institute Genomics Platform"/>
            <consortium name="The Broad Institute Genome Sequencing Center for Infectious Disease"/>
            <person name="Wu L."/>
            <person name="Ma J."/>
        </authorList>
    </citation>
    <scope>NUCLEOTIDE SEQUENCE [LARGE SCALE GENOMIC DNA]</scope>
    <source>
        <strain evidence="3">CCM 8702</strain>
    </source>
</reference>
<dbReference type="InterPro" id="IPR013096">
    <property type="entry name" value="Cupin_2"/>
</dbReference>
<name>A0ABQ1ZV59_9BACL</name>
<dbReference type="Proteomes" id="UP000605427">
    <property type="component" value="Unassembled WGS sequence"/>
</dbReference>
<gene>
    <name evidence="2" type="ORF">GCM10007362_26250</name>
</gene>
<dbReference type="Pfam" id="PF07883">
    <property type="entry name" value="Cupin_2"/>
    <property type="match status" value="1"/>
</dbReference>
<feature type="domain" description="Cupin type-2" evidence="1">
    <location>
        <begin position="39"/>
        <end position="98"/>
    </location>
</feature>
<organism evidence="2 3">
    <name type="scientific">Saccharibacillus endophyticus</name>
    <dbReference type="NCBI Taxonomy" id="2060666"/>
    <lineage>
        <taxon>Bacteria</taxon>
        <taxon>Bacillati</taxon>
        <taxon>Bacillota</taxon>
        <taxon>Bacilli</taxon>
        <taxon>Bacillales</taxon>
        <taxon>Paenibacillaceae</taxon>
        <taxon>Saccharibacillus</taxon>
    </lineage>
</organism>
<sequence length="127" mass="13487">MRIYDFGKDQGKAVERFGSERLTVTGLLGDSGNVHLICMHIGSAGTVGRHDAVSQQLFMVVSGEGWVSGADGERIPIRAGQAAFWENGESHASGSDGGMTVMVAEGEKLDLRLREEVRPTGVPGSQD</sequence>
<evidence type="ECO:0000313" key="2">
    <source>
        <dbReference type="EMBL" id="GGH79445.1"/>
    </source>
</evidence>
<evidence type="ECO:0000259" key="1">
    <source>
        <dbReference type="Pfam" id="PF07883"/>
    </source>
</evidence>
<dbReference type="InterPro" id="IPR011051">
    <property type="entry name" value="RmlC_Cupin_sf"/>
</dbReference>
<dbReference type="Gene3D" id="2.60.120.10">
    <property type="entry name" value="Jelly Rolls"/>
    <property type="match status" value="1"/>
</dbReference>
<proteinExistence type="predicted"/>
<keyword evidence="3" id="KW-1185">Reference proteome</keyword>
<dbReference type="EMBL" id="BMDD01000003">
    <property type="protein sequence ID" value="GGH79445.1"/>
    <property type="molecule type" value="Genomic_DNA"/>
</dbReference>
<protein>
    <recommendedName>
        <fullName evidence="1">Cupin type-2 domain-containing protein</fullName>
    </recommendedName>
</protein>
<dbReference type="InterPro" id="IPR014710">
    <property type="entry name" value="RmlC-like_jellyroll"/>
</dbReference>
<accession>A0ABQ1ZV59</accession>
<comment type="caution">
    <text evidence="2">The sequence shown here is derived from an EMBL/GenBank/DDBJ whole genome shotgun (WGS) entry which is preliminary data.</text>
</comment>